<dbReference type="InterPro" id="IPR007079">
    <property type="entry name" value="SuccinylArg_d-Hdrlase_AstB"/>
</dbReference>
<comment type="subunit">
    <text evidence="3">Homodimer.</text>
</comment>
<dbReference type="OrthoDB" id="248552at2"/>
<keyword evidence="2 3" id="KW-0378">Hydrolase</keyword>
<evidence type="ECO:0000313" key="6">
    <source>
        <dbReference type="Proteomes" id="UP000184600"/>
    </source>
</evidence>
<dbReference type="Gene3D" id="3.75.10.20">
    <property type="entry name" value="Succinylarginine dihydrolase"/>
    <property type="match status" value="1"/>
</dbReference>
<dbReference type="PANTHER" id="PTHR30420:SF2">
    <property type="entry name" value="N-SUCCINYLARGININE DIHYDROLASE"/>
    <property type="match status" value="1"/>
</dbReference>
<comment type="function">
    <text evidence="3">Catalyzes the hydrolysis of N(2)-succinylarginine into N(2)-succinylornithine, ammonia and CO(2).</text>
</comment>
<gene>
    <name evidence="3 5" type="primary">astB</name>
    <name evidence="5" type="ORF">VQ7734_02709</name>
</gene>
<dbReference type="EC" id="3.5.3.23" evidence="3 4"/>
<feature type="active site" description="Nucleophile" evidence="3">
    <location>
        <position position="370"/>
    </location>
</feature>
<dbReference type="NCBIfam" id="TIGR03241">
    <property type="entry name" value="arg_catab_astB"/>
    <property type="match status" value="1"/>
</dbReference>
<evidence type="ECO:0000256" key="1">
    <source>
        <dbReference type="ARBA" id="ARBA00022503"/>
    </source>
</evidence>
<dbReference type="UniPathway" id="UPA00185">
    <property type="reaction ID" value="UER00280"/>
</dbReference>
<comment type="catalytic activity">
    <reaction evidence="3">
        <text>N(2)-succinyl-L-arginine + 2 H2O + 2 H(+) = N(2)-succinyl-L-ornithine + 2 NH4(+) + CO2</text>
        <dbReference type="Rhea" id="RHEA:19533"/>
        <dbReference type="ChEBI" id="CHEBI:15377"/>
        <dbReference type="ChEBI" id="CHEBI:15378"/>
        <dbReference type="ChEBI" id="CHEBI:16526"/>
        <dbReference type="ChEBI" id="CHEBI:28938"/>
        <dbReference type="ChEBI" id="CHEBI:58241"/>
        <dbReference type="ChEBI" id="CHEBI:58514"/>
        <dbReference type="EC" id="3.5.3.23"/>
    </reaction>
</comment>
<evidence type="ECO:0000256" key="2">
    <source>
        <dbReference type="ARBA" id="ARBA00022801"/>
    </source>
</evidence>
<organism evidence="5 6">
    <name type="scientific">Vibrio quintilis</name>
    <dbReference type="NCBI Taxonomy" id="1117707"/>
    <lineage>
        <taxon>Bacteria</taxon>
        <taxon>Pseudomonadati</taxon>
        <taxon>Pseudomonadota</taxon>
        <taxon>Gammaproteobacteria</taxon>
        <taxon>Vibrionales</taxon>
        <taxon>Vibrionaceae</taxon>
        <taxon>Vibrio</taxon>
    </lineage>
</organism>
<feature type="binding site" evidence="3">
    <location>
        <position position="364"/>
    </location>
    <ligand>
        <name>substrate</name>
    </ligand>
</feature>
<feature type="binding site" evidence="3">
    <location>
        <begin position="19"/>
        <end position="28"/>
    </location>
    <ligand>
        <name>substrate</name>
    </ligand>
</feature>
<feature type="active site" evidence="3">
    <location>
        <position position="174"/>
    </location>
</feature>
<dbReference type="RefSeq" id="WP_073583409.1">
    <property type="nucleotide sequence ID" value="NZ_AP024898.1"/>
</dbReference>
<dbReference type="GO" id="GO:0019545">
    <property type="term" value="P:L-arginine catabolic process to succinate"/>
    <property type="evidence" value="ECO:0007669"/>
    <property type="project" value="UniProtKB-UniRule"/>
</dbReference>
<evidence type="ECO:0000313" key="5">
    <source>
        <dbReference type="EMBL" id="SHO56940.1"/>
    </source>
</evidence>
<dbReference type="EMBL" id="FRFG01000031">
    <property type="protein sequence ID" value="SHO56940.1"/>
    <property type="molecule type" value="Genomic_DNA"/>
</dbReference>
<sequence length="446" mass="49161">MSAFEVNFDGLVGLTHNYAGLSFGNVASQSHQNETANPKLAALQGLTKMKALADMGYHQGVLPPHERPCITTLRQLGFSGSDADIVAKAAREAPRLLAMTSSASSMWVANAATVSPSADTLDSRVHFTPANLNNKLHRAIEAETTGRILQQIFSDSRHFVHHAPLPQHASLGDEGAANHNRLCAGYGQPGVEMFVYGCRSGDGQNRPALYPARQTYEASESVMRLHQLHPDKTVFVQQNPAVIDQGVFHNDVIAVSNGPVLFYHQEAFLNQKAAFDEMTTKLAEVDCLFSAVEVPSRLVSVDDAVKTYLFNSQLLMKDDGKMMLVVPQEAREHPGVWAYLSSLIAQGDIINEVKVFDLRESMRNGGGPACLRLRVVLNQTELNATNPNVILTDSLYHELTQWVEKHYRDRLAESDLADPQLLQECRTALDELTQIMNLGAVYPFQR</sequence>
<feature type="binding site" evidence="3">
    <location>
        <position position="251"/>
    </location>
    <ligand>
        <name>substrate</name>
    </ligand>
</feature>
<dbReference type="GO" id="GO:0019544">
    <property type="term" value="P:L-arginine catabolic process to L-glutamate"/>
    <property type="evidence" value="ECO:0007669"/>
    <property type="project" value="UniProtKB-UniRule"/>
</dbReference>
<dbReference type="GO" id="GO:0009015">
    <property type="term" value="F:N-succinylarginine dihydrolase activity"/>
    <property type="evidence" value="ECO:0007669"/>
    <property type="project" value="UniProtKB-UniRule"/>
</dbReference>
<dbReference type="Proteomes" id="UP000184600">
    <property type="component" value="Unassembled WGS sequence"/>
</dbReference>
<feature type="binding site" evidence="3">
    <location>
        <begin position="137"/>
        <end position="138"/>
    </location>
    <ligand>
        <name>substrate</name>
    </ligand>
</feature>
<keyword evidence="6" id="KW-1185">Reference proteome</keyword>
<reference evidence="6" key="1">
    <citation type="submission" date="2016-12" db="EMBL/GenBank/DDBJ databases">
        <authorList>
            <person name="Rodrigo-Torres L."/>
            <person name="Arahal R.D."/>
            <person name="Lucena T."/>
        </authorList>
    </citation>
    <scope>NUCLEOTIDE SEQUENCE [LARGE SCALE GENOMIC DNA]</scope>
</reference>
<dbReference type="SUPFAM" id="SSF55909">
    <property type="entry name" value="Pentein"/>
    <property type="match status" value="1"/>
</dbReference>
<feature type="active site" evidence="3">
    <location>
        <position position="249"/>
    </location>
</feature>
<dbReference type="AlphaFoldDB" id="A0A1M7YW57"/>
<comment type="similarity">
    <text evidence="3">Belongs to the succinylarginine dihydrolase family.</text>
</comment>
<dbReference type="NCBIfam" id="NF009789">
    <property type="entry name" value="PRK13281.1"/>
    <property type="match status" value="1"/>
</dbReference>
<feature type="binding site" evidence="3">
    <location>
        <position position="110"/>
    </location>
    <ligand>
        <name>substrate</name>
    </ligand>
</feature>
<dbReference type="InterPro" id="IPR037031">
    <property type="entry name" value="AstB_sf"/>
</dbReference>
<proteinExistence type="inferred from homology"/>
<dbReference type="Pfam" id="PF04996">
    <property type="entry name" value="AstB"/>
    <property type="match status" value="1"/>
</dbReference>
<evidence type="ECO:0000256" key="3">
    <source>
        <dbReference type="HAMAP-Rule" id="MF_01172"/>
    </source>
</evidence>
<accession>A0A1M7YW57</accession>
<comment type="pathway">
    <text evidence="3">Amino-acid degradation; L-arginine degradation via AST pathway; L-glutamate and succinate from L-arginine: step 2/5.</text>
</comment>
<feature type="binding site" evidence="3">
    <location>
        <position position="213"/>
    </location>
    <ligand>
        <name>substrate</name>
    </ligand>
</feature>
<dbReference type="STRING" id="1117707.VQ7734_02709"/>
<evidence type="ECO:0000256" key="4">
    <source>
        <dbReference type="NCBIfam" id="TIGR03241"/>
    </source>
</evidence>
<protein>
    <recommendedName>
        <fullName evidence="3 4">N-succinylarginine dihydrolase</fullName>
        <ecNumber evidence="3 4">3.5.3.23</ecNumber>
    </recommendedName>
</protein>
<name>A0A1M7YW57_9VIBR</name>
<dbReference type="HAMAP" id="MF_01172">
    <property type="entry name" value="AstB"/>
    <property type="match status" value="1"/>
</dbReference>
<keyword evidence="1 3" id="KW-0056">Arginine metabolism</keyword>
<dbReference type="PANTHER" id="PTHR30420">
    <property type="entry name" value="N-SUCCINYLARGININE DIHYDROLASE"/>
    <property type="match status" value="1"/>
</dbReference>